<sequence>MAQSSLRGPNSRHVSCRRQTSLRFYFFQKCFLSDDIPWVAGTVTFPLLCGTRPRRCGFRVPETSRAGKASSGDTLGQGYWLTIGIKIKMHIWIPGVSPPSLPRPPPGPLRSPPARRLLYSIYHPSWAGARPAYPTGIGCERGRTESSPRARVRQWGRPHGLMDAPPSTNGDAGKPDRVPPASADKSRPARRPASF</sequence>
<organism evidence="2 3">
    <name type="scientific">Gulo gulo</name>
    <name type="common">Wolverine</name>
    <name type="synonym">Gluton</name>
    <dbReference type="NCBI Taxonomy" id="48420"/>
    <lineage>
        <taxon>Eukaryota</taxon>
        <taxon>Metazoa</taxon>
        <taxon>Chordata</taxon>
        <taxon>Craniata</taxon>
        <taxon>Vertebrata</taxon>
        <taxon>Euteleostomi</taxon>
        <taxon>Mammalia</taxon>
        <taxon>Eutheria</taxon>
        <taxon>Laurasiatheria</taxon>
        <taxon>Carnivora</taxon>
        <taxon>Caniformia</taxon>
        <taxon>Musteloidea</taxon>
        <taxon>Mustelidae</taxon>
        <taxon>Guloninae</taxon>
        <taxon>Gulo</taxon>
    </lineage>
</organism>
<dbReference type="EMBL" id="CYRY02047297">
    <property type="protein sequence ID" value="VCX43276.1"/>
    <property type="molecule type" value="Genomic_DNA"/>
</dbReference>
<keyword evidence="3" id="KW-1185">Reference proteome</keyword>
<dbReference type="AlphaFoldDB" id="A0A9X9MEC9"/>
<protein>
    <submittedName>
        <fullName evidence="2">Uncharacterized protein</fullName>
    </submittedName>
</protein>
<gene>
    <name evidence="2" type="ORF">BN2614_LOCUS1</name>
</gene>
<proteinExistence type="predicted"/>
<name>A0A9X9MEC9_GULGU</name>
<comment type="caution">
    <text evidence="2">The sequence shown here is derived from an EMBL/GenBank/DDBJ whole genome shotgun (WGS) entry which is preliminary data.</text>
</comment>
<dbReference type="Proteomes" id="UP000269945">
    <property type="component" value="Unassembled WGS sequence"/>
</dbReference>
<evidence type="ECO:0000313" key="3">
    <source>
        <dbReference type="Proteomes" id="UP000269945"/>
    </source>
</evidence>
<evidence type="ECO:0000256" key="1">
    <source>
        <dbReference type="SAM" id="MobiDB-lite"/>
    </source>
</evidence>
<evidence type="ECO:0000313" key="2">
    <source>
        <dbReference type="EMBL" id="VCX43276.1"/>
    </source>
</evidence>
<reference evidence="2 3" key="1">
    <citation type="submission" date="2018-10" db="EMBL/GenBank/DDBJ databases">
        <authorList>
            <person name="Ekblom R."/>
            <person name="Jareborg N."/>
        </authorList>
    </citation>
    <scope>NUCLEOTIDE SEQUENCE [LARGE SCALE GENOMIC DNA]</scope>
    <source>
        <tissue evidence="2">Muscle</tissue>
    </source>
</reference>
<accession>A0A9X9MEC9</accession>
<feature type="region of interest" description="Disordered" evidence="1">
    <location>
        <begin position="137"/>
        <end position="195"/>
    </location>
</feature>